<feature type="transmembrane region" description="Helical" evidence="10">
    <location>
        <begin position="65"/>
        <end position="87"/>
    </location>
</feature>
<evidence type="ECO:0000256" key="7">
    <source>
        <dbReference type="ARBA" id="ARBA00022840"/>
    </source>
</evidence>
<dbReference type="SUPFAM" id="SSF52540">
    <property type="entry name" value="P-loop containing nucleoside triphosphate hydrolases"/>
    <property type="match status" value="1"/>
</dbReference>
<evidence type="ECO:0000256" key="9">
    <source>
        <dbReference type="ARBA" id="ARBA00023136"/>
    </source>
</evidence>
<evidence type="ECO:0000256" key="4">
    <source>
        <dbReference type="ARBA" id="ARBA00022519"/>
    </source>
</evidence>
<sequence length="590" mass="63340">MAREILPVADRKQVRAYARRLTLKYPRRLALALVLHGLAAVAGLVVPWQLGDLVERIQQGAEVDVAVVAAAIGAFLLLQGLLVRYAVLASARLGEKVLAELREEFVDRVLALPLSTVERAGSGDLITRTSRDVDALSRTVRHAVPETLIAMVTFVITVGALMLVGPLLMLPMLAAGPVLWIATRWYLRRARDGYLRENAAYADVTEGLAETVEGARAVEALGLRERRRARTDGDIARSYAAERYTLGLRTTWYPAVELGYVIPVVGALLVGGLFYIEDWVTVKQVVAAILYAQQLVDPLDRFLMWVDELQVGAASMARLLGVANVSDDRAPAAARPSGELLEASGVRYAYREGRDVLHDVSLTVQPGERLAMVGPSGAGKSTLGRLLAGIHGPRTGSVTVGGVPLVDLPLDELRGHVALVTQEHHVFKGTLRDNLLIARPDAADDAVLKALEAVDALDWVRGLPSGLDTEVGSGGFAVPPAQAQQLALARLVLADPHTLVLDEATSLIDPRAARHLERSLAAVLEGRTVIAIAHRLYTAHDADRVAVVEDGRISELGSHEELVAEGGSYAALWSSWHGGPAPRPAPSLDD</sequence>
<keyword evidence="14" id="KW-1185">Reference proteome</keyword>
<keyword evidence="4" id="KW-0997">Cell inner membrane</keyword>
<evidence type="ECO:0000256" key="5">
    <source>
        <dbReference type="ARBA" id="ARBA00022692"/>
    </source>
</evidence>
<evidence type="ECO:0000256" key="8">
    <source>
        <dbReference type="ARBA" id="ARBA00022989"/>
    </source>
</evidence>
<dbReference type="Pfam" id="PF00005">
    <property type="entry name" value="ABC_tran"/>
    <property type="match status" value="1"/>
</dbReference>
<dbReference type="EMBL" id="JACHMI010000001">
    <property type="protein sequence ID" value="MBB6546165.1"/>
    <property type="molecule type" value="Genomic_DNA"/>
</dbReference>
<evidence type="ECO:0000259" key="12">
    <source>
        <dbReference type="PROSITE" id="PS50929"/>
    </source>
</evidence>
<dbReference type="FunFam" id="3.40.50.300:FF:001001">
    <property type="entry name" value="Multidrug ABC transporter ATP-binding protein"/>
    <property type="match status" value="1"/>
</dbReference>
<evidence type="ECO:0000256" key="3">
    <source>
        <dbReference type="ARBA" id="ARBA00022475"/>
    </source>
</evidence>
<dbReference type="AlphaFoldDB" id="A0A7X0TWH8"/>
<accession>A0A7X0TWH8</accession>
<feature type="transmembrane region" description="Helical" evidence="10">
    <location>
        <begin position="29"/>
        <end position="50"/>
    </location>
</feature>
<dbReference type="Pfam" id="PF00664">
    <property type="entry name" value="ABC_membrane"/>
    <property type="match status" value="1"/>
</dbReference>
<dbReference type="PROSITE" id="PS50929">
    <property type="entry name" value="ABC_TM1F"/>
    <property type="match status" value="1"/>
</dbReference>
<dbReference type="PANTHER" id="PTHR43394:SF1">
    <property type="entry name" value="ATP-BINDING CASSETTE SUB-FAMILY B MEMBER 10, MITOCHONDRIAL"/>
    <property type="match status" value="1"/>
</dbReference>
<feature type="domain" description="ABC transmembrane type-1" evidence="12">
    <location>
        <begin position="30"/>
        <end position="310"/>
    </location>
</feature>
<feature type="domain" description="ABC transporter" evidence="11">
    <location>
        <begin position="341"/>
        <end position="575"/>
    </location>
</feature>
<comment type="subcellular location">
    <subcellularLocation>
        <location evidence="1">Cell membrane</location>
        <topology evidence="1">Multi-pass membrane protein</topology>
    </subcellularLocation>
</comment>
<dbReference type="GO" id="GO:0015421">
    <property type="term" value="F:ABC-type oligopeptide transporter activity"/>
    <property type="evidence" value="ECO:0007669"/>
    <property type="project" value="TreeGrafter"/>
</dbReference>
<dbReference type="PROSITE" id="PS50893">
    <property type="entry name" value="ABC_TRANSPORTER_2"/>
    <property type="match status" value="1"/>
</dbReference>
<evidence type="ECO:0000256" key="1">
    <source>
        <dbReference type="ARBA" id="ARBA00004651"/>
    </source>
</evidence>
<dbReference type="InterPro" id="IPR003593">
    <property type="entry name" value="AAA+_ATPase"/>
</dbReference>
<keyword evidence="7" id="KW-0067">ATP-binding</keyword>
<name>A0A7X0TWH8_9ACTN</name>
<dbReference type="GO" id="GO:0005524">
    <property type="term" value="F:ATP binding"/>
    <property type="evidence" value="ECO:0007669"/>
    <property type="project" value="UniProtKB-KW"/>
</dbReference>
<keyword evidence="2" id="KW-0813">Transport</keyword>
<dbReference type="Gene3D" id="3.40.50.300">
    <property type="entry name" value="P-loop containing nucleotide triphosphate hydrolases"/>
    <property type="match status" value="1"/>
</dbReference>
<keyword evidence="9 10" id="KW-0472">Membrane</keyword>
<dbReference type="PANTHER" id="PTHR43394">
    <property type="entry name" value="ATP-DEPENDENT PERMEASE MDL1, MITOCHONDRIAL"/>
    <property type="match status" value="1"/>
</dbReference>
<dbReference type="InterPro" id="IPR011527">
    <property type="entry name" value="ABC1_TM_dom"/>
</dbReference>
<dbReference type="SUPFAM" id="SSF90123">
    <property type="entry name" value="ABC transporter transmembrane region"/>
    <property type="match status" value="1"/>
</dbReference>
<protein>
    <submittedName>
        <fullName evidence="13">ABC-type multidrug transport system fused ATPase/permease subunit</fullName>
    </submittedName>
</protein>
<dbReference type="Gene3D" id="1.20.1560.10">
    <property type="entry name" value="ABC transporter type 1, transmembrane domain"/>
    <property type="match status" value="1"/>
</dbReference>
<feature type="transmembrane region" description="Helical" evidence="10">
    <location>
        <begin position="147"/>
        <end position="164"/>
    </location>
</feature>
<evidence type="ECO:0000256" key="6">
    <source>
        <dbReference type="ARBA" id="ARBA00022741"/>
    </source>
</evidence>
<dbReference type="SMART" id="SM00382">
    <property type="entry name" value="AAA"/>
    <property type="match status" value="1"/>
</dbReference>
<dbReference type="InterPro" id="IPR036640">
    <property type="entry name" value="ABC1_TM_sf"/>
</dbReference>
<organism evidence="13 14">
    <name type="scientific">Nonomuraea rubra</name>
    <dbReference type="NCBI Taxonomy" id="46180"/>
    <lineage>
        <taxon>Bacteria</taxon>
        <taxon>Bacillati</taxon>
        <taxon>Actinomycetota</taxon>
        <taxon>Actinomycetes</taxon>
        <taxon>Streptosporangiales</taxon>
        <taxon>Streptosporangiaceae</taxon>
        <taxon>Nonomuraea</taxon>
    </lineage>
</organism>
<dbReference type="InterPro" id="IPR039421">
    <property type="entry name" value="Type_1_exporter"/>
</dbReference>
<keyword evidence="3" id="KW-1003">Cell membrane</keyword>
<reference evidence="13 14" key="1">
    <citation type="submission" date="2020-08" db="EMBL/GenBank/DDBJ databases">
        <title>Sequencing the genomes of 1000 actinobacteria strains.</title>
        <authorList>
            <person name="Klenk H.-P."/>
        </authorList>
    </citation>
    <scope>NUCLEOTIDE SEQUENCE [LARGE SCALE GENOMIC DNA]</scope>
    <source>
        <strain evidence="13 14">DSM 43768</strain>
    </source>
</reference>
<evidence type="ECO:0000256" key="2">
    <source>
        <dbReference type="ARBA" id="ARBA00022448"/>
    </source>
</evidence>
<dbReference type="GO" id="GO:0016887">
    <property type="term" value="F:ATP hydrolysis activity"/>
    <property type="evidence" value="ECO:0007669"/>
    <property type="project" value="InterPro"/>
</dbReference>
<proteinExistence type="predicted"/>
<keyword evidence="8 10" id="KW-1133">Transmembrane helix</keyword>
<dbReference type="Proteomes" id="UP000565579">
    <property type="component" value="Unassembled WGS sequence"/>
</dbReference>
<evidence type="ECO:0000259" key="11">
    <source>
        <dbReference type="PROSITE" id="PS50893"/>
    </source>
</evidence>
<dbReference type="RefSeq" id="WP_185100899.1">
    <property type="nucleotide sequence ID" value="NZ_JACHMI010000001.1"/>
</dbReference>
<evidence type="ECO:0000313" key="14">
    <source>
        <dbReference type="Proteomes" id="UP000565579"/>
    </source>
</evidence>
<dbReference type="InterPro" id="IPR027417">
    <property type="entry name" value="P-loop_NTPase"/>
</dbReference>
<evidence type="ECO:0000313" key="13">
    <source>
        <dbReference type="EMBL" id="MBB6546165.1"/>
    </source>
</evidence>
<keyword evidence="5 10" id="KW-0812">Transmembrane</keyword>
<dbReference type="CDD" id="cd07346">
    <property type="entry name" value="ABC_6TM_exporters"/>
    <property type="match status" value="1"/>
</dbReference>
<gene>
    <name evidence="13" type="ORF">HD593_000960</name>
</gene>
<dbReference type="InterPro" id="IPR003439">
    <property type="entry name" value="ABC_transporter-like_ATP-bd"/>
</dbReference>
<comment type="caution">
    <text evidence="13">The sequence shown here is derived from an EMBL/GenBank/DDBJ whole genome shotgun (WGS) entry which is preliminary data.</text>
</comment>
<dbReference type="GO" id="GO:0005886">
    <property type="term" value="C:plasma membrane"/>
    <property type="evidence" value="ECO:0007669"/>
    <property type="project" value="UniProtKB-SubCell"/>
</dbReference>
<evidence type="ECO:0000256" key="10">
    <source>
        <dbReference type="SAM" id="Phobius"/>
    </source>
</evidence>
<keyword evidence="6" id="KW-0547">Nucleotide-binding</keyword>